<evidence type="ECO:0000313" key="5">
    <source>
        <dbReference type="Proteomes" id="UP000749293"/>
    </source>
</evidence>
<dbReference type="AlphaFoldDB" id="A0A9P4Z376"/>
<dbReference type="Gene3D" id="2.60.120.200">
    <property type="match status" value="1"/>
</dbReference>
<dbReference type="Pfam" id="PF26113">
    <property type="entry name" value="GH16_XgeA"/>
    <property type="match status" value="1"/>
</dbReference>
<dbReference type="GO" id="GO:0009251">
    <property type="term" value="P:glucan catabolic process"/>
    <property type="evidence" value="ECO:0007669"/>
    <property type="project" value="TreeGrafter"/>
</dbReference>
<dbReference type="GO" id="GO:0004553">
    <property type="term" value="F:hydrolase activity, hydrolyzing O-glycosyl compounds"/>
    <property type="evidence" value="ECO:0007669"/>
    <property type="project" value="InterPro"/>
</dbReference>
<dbReference type="SUPFAM" id="SSF49899">
    <property type="entry name" value="Concanavalin A-like lectins/glucanases"/>
    <property type="match status" value="1"/>
</dbReference>
<name>A0A9P4Z376_9HYPO</name>
<evidence type="ECO:0000259" key="3">
    <source>
        <dbReference type="PROSITE" id="PS51762"/>
    </source>
</evidence>
<dbReference type="InterPro" id="IPR050546">
    <property type="entry name" value="Glycosyl_Hydrlase_16"/>
</dbReference>
<keyword evidence="5" id="KW-1185">Reference proteome</keyword>
<evidence type="ECO:0000259" key="2">
    <source>
        <dbReference type="PROSITE" id="PS51212"/>
    </source>
</evidence>
<dbReference type="InterPro" id="IPR000757">
    <property type="entry name" value="Beta-glucanase-like"/>
</dbReference>
<organism evidence="4 5">
    <name type="scientific">Geosmithia morbida</name>
    <dbReference type="NCBI Taxonomy" id="1094350"/>
    <lineage>
        <taxon>Eukaryota</taxon>
        <taxon>Fungi</taxon>
        <taxon>Dikarya</taxon>
        <taxon>Ascomycota</taxon>
        <taxon>Pezizomycotina</taxon>
        <taxon>Sordariomycetes</taxon>
        <taxon>Hypocreomycetidae</taxon>
        <taxon>Hypocreales</taxon>
        <taxon>Bionectriaceae</taxon>
        <taxon>Geosmithia</taxon>
    </lineage>
</organism>
<dbReference type="GeneID" id="55966588"/>
<dbReference type="PANTHER" id="PTHR10963">
    <property type="entry name" value="GLYCOSYL HYDROLASE-RELATED"/>
    <property type="match status" value="1"/>
</dbReference>
<dbReference type="RefSeq" id="XP_035325274.1">
    <property type="nucleotide sequence ID" value="XM_035462344.1"/>
</dbReference>
<dbReference type="Proteomes" id="UP000749293">
    <property type="component" value="Unassembled WGS sequence"/>
</dbReference>
<dbReference type="EMBL" id="JAANYQ010000001">
    <property type="protein sequence ID" value="KAF4126622.1"/>
    <property type="molecule type" value="Genomic_DNA"/>
</dbReference>
<dbReference type="PROSITE" id="PS51762">
    <property type="entry name" value="GH16_2"/>
    <property type="match status" value="1"/>
</dbReference>
<dbReference type="InterPro" id="IPR013320">
    <property type="entry name" value="ConA-like_dom_sf"/>
</dbReference>
<accession>A0A9P4Z376</accession>
<evidence type="ECO:0000313" key="4">
    <source>
        <dbReference type="EMBL" id="KAF4126622.1"/>
    </source>
</evidence>
<feature type="region of interest" description="Disordered" evidence="1">
    <location>
        <begin position="480"/>
        <end position="505"/>
    </location>
</feature>
<feature type="domain" description="GH16" evidence="3">
    <location>
        <begin position="1"/>
        <end position="304"/>
    </location>
</feature>
<comment type="caution">
    <text evidence="4">The sequence shown here is derived from an EMBL/GenBank/DDBJ whole genome shotgun (WGS) entry which is preliminary data.</text>
</comment>
<dbReference type="PANTHER" id="PTHR10963:SF24">
    <property type="entry name" value="GLYCOSIDASE C21B10.07-RELATED"/>
    <property type="match status" value="1"/>
</dbReference>
<reference evidence="4" key="1">
    <citation type="submission" date="2020-03" db="EMBL/GenBank/DDBJ databases">
        <title>Site-based positive gene gene selection in Geosmithia morbida across the United States reveals a broad range of putative effectors and factors for local host and environmental adapation.</title>
        <authorList>
            <person name="Onufrak A."/>
            <person name="Murdoch R.W."/>
            <person name="Gazis R."/>
            <person name="Huff M."/>
            <person name="Staton M."/>
            <person name="Klingeman W."/>
            <person name="Hadziabdic D."/>
        </authorList>
    </citation>
    <scope>NUCLEOTIDE SEQUENCE</scope>
    <source>
        <strain evidence="4">1262</strain>
    </source>
</reference>
<dbReference type="SMART" id="SM00321">
    <property type="entry name" value="WSC"/>
    <property type="match status" value="1"/>
</dbReference>
<gene>
    <name evidence="4" type="ORF">GMORB2_0358</name>
</gene>
<dbReference type="OrthoDB" id="192832at2759"/>
<dbReference type="InterPro" id="IPR002889">
    <property type="entry name" value="WSC_carb-bd"/>
</dbReference>
<proteinExistence type="predicted"/>
<dbReference type="CDD" id="cd02181">
    <property type="entry name" value="GH16_fungal_Lam16A_glucanase"/>
    <property type="match status" value="1"/>
</dbReference>
<sequence>MAYSLSTSYVGESLLSGFNWFDRADPSNGFVSYQNRQSAEEMGLVSVDTTTNATRLGVDHTNTYALDQGRPSIRLESKETYDHGLFIADFSHMPPSQCGLWPAFWAYGADWPRGGELDIIEGANTAHANIISAHTADGCSQDSSQDGLYAGDQHSKDCSIGSDNIGCRYDLPDDDVTSYGDSFNAVLGGVYAMKWDSDHISVWHFSRGEVPGDISDKRPDPSSWGLPDALFGGASCDVDKFFSNMSLVININFCGDYGNAAWGAEDSCDTYADTCSEYVANHPDAFENAYWDVNYIDAYQWNHDATTPTPTSTSSSSASPTSSSSSSSSSSGASSSAATTSTVIAPTTPGSSATVPGSPTTAAATATATATNPVTVNRFSHLGCFGSTSSFGCFDATASNDAMTVELCTSQCAGHVYAAVSGTECYCSDALDDHTRAAASAADGTDAQCDQPCPGDGSELCGSQSDHLMNVYGAVQDETRSVNPPPMATTPPKWQDSPDGGDGEGVATATATAFTTICPPSATANNGTAVITSVPIAGVSGTVPSSVLTLVSVALTGLLFAL</sequence>
<evidence type="ECO:0000256" key="1">
    <source>
        <dbReference type="SAM" id="MobiDB-lite"/>
    </source>
</evidence>
<feature type="region of interest" description="Disordered" evidence="1">
    <location>
        <begin position="306"/>
        <end position="360"/>
    </location>
</feature>
<dbReference type="PROSITE" id="PS51212">
    <property type="entry name" value="WSC"/>
    <property type="match status" value="1"/>
</dbReference>
<dbReference type="Pfam" id="PF01822">
    <property type="entry name" value="WSC"/>
    <property type="match status" value="1"/>
</dbReference>
<protein>
    <submittedName>
        <fullName evidence="4">WSC domain</fullName>
    </submittedName>
</protein>
<feature type="domain" description="WSC" evidence="2">
    <location>
        <begin position="378"/>
        <end position="475"/>
    </location>
</feature>